<feature type="transmembrane region" description="Helical" evidence="7">
    <location>
        <begin position="61"/>
        <end position="78"/>
    </location>
</feature>
<feature type="transmembrane region" description="Helical" evidence="7">
    <location>
        <begin position="449"/>
        <end position="467"/>
    </location>
</feature>
<dbReference type="RefSeq" id="WP_344236588.1">
    <property type="nucleotide sequence ID" value="NZ_BAAAHH010000002.1"/>
</dbReference>
<keyword evidence="10" id="KW-1185">Reference proteome</keyword>
<dbReference type="Pfam" id="PF07690">
    <property type="entry name" value="MFS_1"/>
    <property type="match status" value="1"/>
</dbReference>
<feature type="transmembrane region" description="Helical" evidence="7">
    <location>
        <begin position="19"/>
        <end position="41"/>
    </location>
</feature>
<feature type="transmembrane region" description="Helical" evidence="7">
    <location>
        <begin position="85"/>
        <end position="104"/>
    </location>
</feature>
<gene>
    <name evidence="9" type="ORF">GCM10009550_06930</name>
</gene>
<feature type="transmembrane region" description="Helical" evidence="7">
    <location>
        <begin position="390"/>
        <end position="412"/>
    </location>
</feature>
<feature type="transmembrane region" description="Helical" evidence="7">
    <location>
        <begin position="354"/>
        <end position="378"/>
    </location>
</feature>
<feature type="transmembrane region" description="Helical" evidence="7">
    <location>
        <begin position="144"/>
        <end position="165"/>
    </location>
</feature>
<dbReference type="PRINTS" id="PR01036">
    <property type="entry name" value="TCRTETB"/>
</dbReference>
<evidence type="ECO:0000256" key="1">
    <source>
        <dbReference type="ARBA" id="ARBA00004651"/>
    </source>
</evidence>
<protein>
    <submittedName>
        <fullName evidence="9">MDR family MFS transporter</fullName>
    </submittedName>
</protein>
<dbReference type="InterPro" id="IPR004638">
    <property type="entry name" value="EmrB-like"/>
</dbReference>
<dbReference type="Gene3D" id="1.20.1720.10">
    <property type="entry name" value="Multidrug resistance protein D"/>
    <property type="match status" value="1"/>
</dbReference>
<dbReference type="PANTHER" id="PTHR42718:SF46">
    <property type="entry name" value="BLR6921 PROTEIN"/>
    <property type="match status" value="1"/>
</dbReference>
<keyword evidence="6 7" id="KW-0472">Membrane</keyword>
<feature type="domain" description="Major facilitator superfamily (MFS) profile" evidence="8">
    <location>
        <begin position="19"/>
        <end position="472"/>
    </location>
</feature>
<dbReference type="NCBIfam" id="TIGR00711">
    <property type="entry name" value="efflux_EmrB"/>
    <property type="match status" value="1"/>
</dbReference>
<comment type="subcellular location">
    <subcellularLocation>
        <location evidence="1">Cell membrane</location>
        <topology evidence="1">Multi-pass membrane protein</topology>
    </subcellularLocation>
</comment>
<evidence type="ECO:0000256" key="5">
    <source>
        <dbReference type="ARBA" id="ARBA00022989"/>
    </source>
</evidence>
<feature type="transmembrane region" description="Helical" evidence="7">
    <location>
        <begin position="110"/>
        <end position="132"/>
    </location>
</feature>
<keyword evidence="5 7" id="KW-1133">Transmembrane helix</keyword>
<dbReference type="InterPro" id="IPR036259">
    <property type="entry name" value="MFS_trans_sf"/>
</dbReference>
<feature type="transmembrane region" description="Helical" evidence="7">
    <location>
        <begin position="230"/>
        <end position="247"/>
    </location>
</feature>
<dbReference type="PANTHER" id="PTHR42718">
    <property type="entry name" value="MAJOR FACILITATOR SUPERFAMILY MULTIDRUG TRANSPORTER MFSC"/>
    <property type="match status" value="1"/>
</dbReference>
<dbReference type="InterPro" id="IPR020846">
    <property type="entry name" value="MFS_dom"/>
</dbReference>
<proteinExistence type="predicted"/>
<dbReference type="SUPFAM" id="SSF103473">
    <property type="entry name" value="MFS general substrate transporter"/>
    <property type="match status" value="1"/>
</dbReference>
<keyword evidence="2" id="KW-0813">Transport</keyword>
<evidence type="ECO:0000256" key="3">
    <source>
        <dbReference type="ARBA" id="ARBA00022475"/>
    </source>
</evidence>
<dbReference type="PROSITE" id="PS50850">
    <property type="entry name" value="MFS"/>
    <property type="match status" value="1"/>
</dbReference>
<evidence type="ECO:0000256" key="4">
    <source>
        <dbReference type="ARBA" id="ARBA00022692"/>
    </source>
</evidence>
<dbReference type="Proteomes" id="UP001500665">
    <property type="component" value="Unassembled WGS sequence"/>
</dbReference>
<reference evidence="9 10" key="1">
    <citation type="journal article" date="2019" name="Int. J. Syst. Evol. Microbiol.">
        <title>The Global Catalogue of Microorganisms (GCM) 10K type strain sequencing project: providing services to taxonomists for standard genome sequencing and annotation.</title>
        <authorList>
            <consortium name="The Broad Institute Genomics Platform"/>
            <consortium name="The Broad Institute Genome Sequencing Center for Infectious Disease"/>
            <person name="Wu L."/>
            <person name="Ma J."/>
        </authorList>
    </citation>
    <scope>NUCLEOTIDE SEQUENCE [LARGE SCALE GENOMIC DNA]</scope>
    <source>
        <strain evidence="9 10">JCM 10696</strain>
    </source>
</reference>
<feature type="transmembrane region" description="Helical" evidence="7">
    <location>
        <begin position="329"/>
        <end position="348"/>
    </location>
</feature>
<accession>A0ABN1Q954</accession>
<dbReference type="InterPro" id="IPR011701">
    <property type="entry name" value="MFS"/>
</dbReference>
<evidence type="ECO:0000259" key="8">
    <source>
        <dbReference type="PROSITE" id="PS50850"/>
    </source>
</evidence>
<feature type="transmembrane region" description="Helical" evidence="7">
    <location>
        <begin position="206"/>
        <end position="224"/>
    </location>
</feature>
<feature type="transmembrane region" description="Helical" evidence="7">
    <location>
        <begin position="268"/>
        <end position="290"/>
    </location>
</feature>
<evidence type="ECO:0000256" key="6">
    <source>
        <dbReference type="ARBA" id="ARBA00023136"/>
    </source>
</evidence>
<sequence>MTAVAVPAAPRAAPRPTTIALVVVLNSLMVVLDTTVVHIAIGSLAREFHAPLTTIQWVTTGYVLGLATVIPITAWAVGRFGTKRLYLTAICLFVLGSVLCGLAWDVWSLVAFRVLQGFGGGLLMPVGMTIVLRAAGGGANGRLLSLLGIPPLIGPLIGPILGGFLVDEASWRWIFLVNVPVGLAGGLLAARLLPADPARARRSLDLLGLALLSPALVSLIYGLIGGGAVFAGLGAVLGAAFVVRALTADEPLIRLRLFRRTRLAAAAGTLAFAAAAYFGSMSVLPLYYQIVRGEDAATTGMLGIPQVLATGVTMQLATRLVDRIPPGRVVALGAVVAPAGVLLFLIQATADAPYWRLMAAMAVMGVGIGMTLMPATAAGTRGLSHDDAPAASTGLMIIQQVAVATGTALISARLTGAVTDRLPHVHDLDQAFALPASAAPALADAFQSTYLWVAALLAASLLPALFLPRRPAPSDSP</sequence>
<evidence type="ECO:0000256" key="7">
    <source>
        <dbReference type="SAM" id="Phobius"/>
    </source>
</evidence>
<feature type="transmembrane region" description="Helical" evidence="7">
    <location>
        <begin position="171"/>
        <end position="194"/>
    </location>
</feature>
<name>A0ABN1Q954_9ACTN</name>
<organism evidence="9 10">
    <name type="scientific">Actinocorallia libanotica</name>
    <dbReference type="NCBI Taxonomy" id="46162"/>
    <lineage>
        <taxon>Bacteria</taxon>
        <taxon>Bacillati</taxon>
        <taxon>Actinomycetota</taxon>
        <taxon>Actinomycetes</taxon>
        <taxon>Streptosporangiales</taxon>
        <taxon>Thermomonosporaceae</taxon>
        <taxon>Actinocorallia</taxon>
    </lineage>
</organism>
<evidence type="ECO:0000256" key="2">
    <source>
        <dbReference type="ARBA" id="ARBA00022448"/>
    </source>
</evidence>
<keyword evidence="4 7" id="KW-0812">Transmembrane</keyword>
<dbReference type="Gene3D" id="1.20.1250.20">
    <property type="entry name" value="MFS general substrate transporter like domains"/>
    <property type="match status" value="1"/>
</dbReference>
<comment type="caution">
    <text evidence="9">The sequence shown here is derived from an EMBL/GenBank/DDBJ whole genome shotgun (WGS) entry which is preliminary data.</text>
</comment>
<evidence type="ECO:0000313" key="9">
    <source>
        <dbReference type="EMBL" id="GAA0938848.1"/>
    </source>
</evidence>
<dbReference type="EMBL" id="BAAAHH010000002">
    <property type="protein sequence ID" value="GAA0938848.1"/>
    <property type="molecule type" value="Genomic_DNA"/>
</dbReference>
<keyword evidence="3" id="KW-1003">Cell membrane</keyword>
<evidence type="ECO:0000313" key="10">
    <source>
        <dbReference type="Proteomes" id="UP001500665"/>
    </source>
</evidence>